<sequence>MKPQDRRWALLALAGYTLLLAYWMLFGFGRAPQDTYMYNVKPFFTIRQFLRSGDLMSSRWLINMIGNIGVFVPFGLLMPIVPGGKLRRLLSLFLLGVAILEVLQLVLKRGSFDVDDMILNTAGFLLGVGIYKLYDRMRR</sequence>
<feature type="domain" description="VanZ-like" evidence="2">
    <location>
        <begin position="16"/>
        <end position="133"/>
    </location>
</feature>
<dbReference type="PANTHER" id="PTHR36834">
    <property type="entry name" value="MEMBRANE PROTEIN-RELATED"/>
    <property type="match status" value="1"/>
</dbReference>
<proteinExistence type="predicted"/>
<dbReference type="Pfam" id="PF04892">
    <property type="entry name" value="VanZ"/>
    <property type="match status" value="1"/>
</dbReference>
<evidence type="ECO:0000313" key="4">
    <source>
        <dbReference type="Proteomes" id="UP001597211"/>
    </source>
</evidence>
<feature type="transmembrane region" description="Helical" evidence="1">
    <location>
        <begin position="7"/>
        <end position="28"/>
    </location>
</feature>
<keyword evidence="1" id="KW-0812">Transmembrane</keyword>
<dbReference type="InterPro" id="IPR053150">
    <property type="entry name" value="Teicoplanin_resist-assoc"/>
</dbReference>
<organism evidence="3 4">
    <name type="scientific">Paenibacillus timonensis</name>
    <dbReference type="NCBI Taxonomy" id="225915"/>
    <lineage>
        <taxon>Bacteria</taxon>
        <taxon>Bacillati</taxon>
        <taxon>Bacillota</taxon>
        <taxon>Bacilli</taxon>
        <taxon>Bacillales</taxon>
        <taxon>Paenibacillaceae</taxon>
        <taxon>Paenibacillus</taxon>
    </lineage>
</organism>
<protein>
    <submittedName>
        <fullName evidence="3">VanZ family protein</fullName>
    </submittedName>
</protein>
<feature type="transmembrane region" description="Helical" evidence="1">
    <location>
        <begin position="60"/>
        <end position="77"/>
    </location>
</feature>
<feature type="transmembrane region" description="Helical" evidence="1">
    <location>
        <begin position="118"/>
        <end position="134"/>
    </location>
</feature>
<evidence type="ECO:0000259" key="2">
    <source>
        <dbReference type="Pfam" id="PF04892"/>
    </source>
</evidence>
<reference evidence="4" key="1">
    <citation type="journal article" date="2019" name="Int. J. Syst. Evol. Microbiol.">
        <title>The Global Catalogue of Microorganisms (GCM) 10K type strain sequencing project: providing services to taxonomists for standard genome sequencing and annotation.</title>
        <authorList>
            <consortium name="The Broad Institute Genomics Platform"/>
            <consortium name="The Broad Institute Genome Sequencing Center for Infectious Disease"/>
            <person name="Wu L."/>
            <person name="Ma J."/>
        </authorList>
    </citation>
    <scope>NUCLEOTIDE SEQUENCE [LARGE SCALE GENOMIC DNA]</scope>
    <source>
        <strain evidence="4">CCUG 48216</strain>
    </source>
</reference>
<gene>
    <name evidence="3" type="ORF">ACFQ2Z_06530</name>
</gene>
<name>A0ABW3S912_9BACL</name>
<feature type="transmembrane region" description="Helical" evidence="1">
    <location>
        <begin position="89"/>
        <end position="106"/>
    </location>
</feature>
<comment type="caution">
    <text evidence="3">The sequence shown here is derived from an EMBL/GenBank/DDBJ whole genome shotgun (WGS) entry which is preliminary data.</text>
</comment>
<evidence type="ECO:0000256" key="1">
    <source>
        <dbReference type="SAM" id="Phobius"/>
    </source>
</evidence>
<dbReference type="PANTHER" id="PTHR36834:SF1">
    <property type="entry name" value="INTEGRAL MEMBRANE PROTEIN"/>
    <property type="match status" value="1"/>
</dbReference>
<keyword evidence="1" id="KW-0472">Membrane</keyword>
<dbReference type="EMBL" id="JBHTKZ010000008">
    <property type="protein sequence ID" value="MFD1181007.1"/>
    <property type="molecule type" value="Genomic_DNA"/>
</dbReference>
<dbReference type="Proteomes" id="UP001597211">
    <property type="component" value="Unassembled WGS sequence"/>
</dbReference>
<dbReference type="InterPro" id="IPR006976">
    <property type="entry name" value="VanZ-like"/>
</dbReference>
<keyword evidence="1" id="KW-1133">Transmembrane helix</keyword>
<evidence type="ECO:0000313" key="3">
    <source>
        <dbReference type="EMBL" id="MFD1181007.1"/>
    </source>
</evidence>
<accession>A0ABW3S912</accession>
<keyword evidence="4" id="KW-1185">Reference proteome</keyword>
<dbReference type="RefSeq" id="WP_240268011.1">
    <property type="nucleotide sequence ID" value="NZ_JAKSXN010000007.1"/>
</dbReference>